<evidence type="ECO:0000313" key="3">
    <source>
        <dbReference type="Proteomes" id="UP000567179"/>
    </source>
</evidence>
<dbReference type="InterPro" id="IPR001810">
    <property type="entry name" value="F-box_dom"/>
</dbReference>
<dbReference type="EMBL" id="JAACJJ010000058">
    <property type="protein sequence ID" value="KAF5309894.1"/>
    <property type="molecule type" value="Genomic_DNA"/>
</dbReference>
<keyword evidence="3" id="KW-1185">Reference proteome</keyword>
<dbReference type="Pfam" id="PF12937">
    <property type="entry name" value="F-box-like"/>
    <property type="match status" value="1"/>
</dbReference>
<gene>
    <name evidence="2" type="ORF">D9619_010199</name>
</gene>
<comment type="caution">
    <text evidence="2">The sequence shown here is derived from an EMBL/GenBank/DDBJ whole genome shotgun (WGS) entry which is preliminary data.</text>
</comment>
<dbReference type="Proteomes" id="UP000567179">
    <property type="component" value="Unassembled WGS sequence"/>
</dbReference>
<reference evidence="2 3" key="1">
    <citation type="journal article" date="2020" name="ISME J.">
        <title>Uncovering the hidden diversity of litter-decomposition mechanisms in mushroom-forming fungi.</title>
        <authorList>
            <person name="Floudas D."/>
            <person name="Bentzer J."/>
            <person name="Ahren D."/>
            <person name="Johansson T."/>
            <person name="Persson P."/>
            <person name="Tunlid A."/>
        </authorList>
    </citation>
    <scope>NUCLEOTIDE SEQUENCE [LARGE SCALE GENOMIC DNA]</scope>
    <source>
        <strain evidence="2 3">CBS 101986</strain>
    </source>
</reference>
<dbReference type="InterPro" id="IPR036047">
    <property type="entry name" value="F-box-like_dom_sf"/>
</dbReference>
<proteinExistence type="predicted"/>
<protein>
    <recommendedName>
        <fullName evidence="1">F-box domain-containing protein</fullName>
    </recommendedName>
</protein>
<dbReference type="AlphaFoldDB" id="A0A8H5AS49"/>
<evidence type="ECO:0000313" key="2">
    <source>
        <dbReference type="EMBL" id="KAF5309894.1"/>
    </source>
</evidence>
<dbReference type="OrthoDB" id="2269034at2759"/>
<name>A0A8H5AS49_9AGAR</name>
<sequence>MITCDSATSVRATTCTYPALCADGIFCPECDEISKIDRKLSRLNSSWRTTFRKKDTKEKVSYLFKLRRAVLSRINAKRDPLSFKLPVEVVCQIFEAYVGSHEMEFLLPTSDPIESNNTLFFESFYTGPHLRLGAVCRRWRIIAWSHPYLWNNLFINLNPFRGWSHSPALVWEWLLRSKSLPLDIRVVNGYNLQIDTEDVGRKILEILGVFAQRWRSLDIGASNKIISTTSFVNADATLIAQGCCPSPLRRLLLHGESNYEIPVNIGLGCNYWKNLAELYVEKITMHQLWPMLTHIATAALPLVCLSIVHLNTREPMGLSFAITSSPVYLPTVTQLSLRYLCRGDESKILLDNLKVPALQSLEWDHSVCWDDDSMADNLISFIQQSGHTLRSLFILHGSRDRMRGILAAAPTLQNISVQLFGDPTWFLDIISQKDFMSETLPFLPILERLHITIRNPRKMEWPSLPGIFIEDPSSIYDSVEHLLKVPTIPVPRRERLRISIHRSWVHGMDYTLLRPAFNFHSLVALVELWRQHGIFCVLQDLNGSVPSDIHISSFIALHHELDADSEYRNSIYHALETISTLRFRPTSRV</sequence>
<organism evidence="2 3">
    <name type="scientific">Psilocybe cf. subviscida</name>
    <dbReference type="NCBI Taxonomy" id="2480587"/>
    <lineage>
        <taxon>Eukaryota</taxon>
        <taxon>Fungi</taxon>
        <taxon>Dikarya</taxon>
        <taxon>Basidiomycota</taxon>
        <taxon>Agaricomycotina</taxon>
        <taxon>Agaricomycetes</taxon>
        <taxon>Agaricomycetidae</taxon>
        <taxon>Agaricales</taxon>
        <taxon>Agaricineae</taxon>
        <taxon>Strophariaceae</taxon>
        <taxon>Psilocybe</taxon>
    </lineage>
</organism>
<accession>A0A8H5AS49</accession>
<evidence type="ECO:0000259" key="1">
    <source>
        <dbReference type="Pfam" id="PF12937"/>
    </source>
</evidence>
<dbReference type="SUPFAM" id="SSF81383">
    <property type="entry name" value="F-box domain"/>
    <property type="match status" value="1"/>
</dbReference>
<feature type="domain" description="F-box" evidence="1">
    <location>
        <begin position="84"/>
        <end position="155"/>
    </location>
</feature>